<protein>
    <submittedName>
        <fullName evidence="8">Efflux RND transporter periplasmic adaptor subunit</fullName>
    </submittedName>
</protein>
<dbReference type="GO" id="GO:0015562">
    <property type="term" value="F:efflux transmembrane transporter activity"/>
    <property type="evidence" value="ECO:0007669"/>
    <property type="project" value="TreeGrafter"/>
</dbReference>
<dbReference type="Gene3D" id="2.40.420.20">
    <property type="match status" value="1"/>
</dbReference>
<dbReference type="InterPro" id="IPR006143">
    <property type="entry name" value="RND_pump_MFP"/>
</dbReference>
<dbReference type="Pfam" id="PF25967">
    <property type="entry name" value="RND-MFP_C"/>
    <property type="match status" value="1"/>
</dbReference>
<evidence type="ECO:0000313" key="9">
    <source>
        <dbReference type="Proteomes" id="UP000283469"/>
    </source>
</evidence>
<dbReference type="SUPFAM" id="SSF111369">
    <property type="entry name" value="HlyD-like secretion proteins"/>
    <property type="match status" value="1"/>
</dbReference>
<dbReference type="PANTHER" id="PTHR30469:SF37">
    <property type="entry name" value="RAGD PROTEIN"/>
    <property type="match status" value="1"/>
</dbReference>
<feature type="domain" description="Multidrug resistance protein MdtA-like C-terminal permuted SH3" evidence="7">
    <location>
        <begin position="308"/>
        <end position="362"/>
    </location>
</feature>
<keyword evidence="4" id="KW-0812">Transmembrane</keyword>
<gene>
    <name evidence="8" type="ORF">D0Z70_22260</name>
</gene>
<dbReference type="Gene3D" id="2.40.30.170">
    <property type="match status" value="1"/>
</dbReference>
<dbReference type="Gene3D" id="2.40.50.100">
    <property type="match status" value="1"/>
</dbReference>
<dbReference type="NCBIfam" id="TIGR01730">
    <property type="entry name" value="RND_mfp"/>
    <property type="match status" value="1"/>
</dbReference>
<dbReference type="InterPro" id="IPR058625">
    <property type="entry name" value="MdtA-like_BSH"/>
</dbReference>
<evidence type="ECO:0000256" key="3">
    <source>
        <dbReference type="ARBA" id="ARBA00022448"/>
    </source>
</evidence>
<comment type="subcellular location">
    <subcellularLocation>
        <location evidence="1">Cell envelope</location>
    </subcellularLocation>
</comment>
<dbReference type="PANTHER" id="PTHR30469">
    <property type="entry name" value="MULTIDRUG RESISTANCE PROTEIN MDTA"/>
    <property type="match status" value="1"/>
</dbReference>
<dbReference type="RefSeq" id="WP_119750161.1">
    <property type="nucleotide sequence ID" value="NZ_QVRA01000037.1"/>
</dbReference>
<evidence type="ECO:0000256" key="4">
    <source>
        <dbReference type="SAM" id="Phobius"/>
    </source>
</evidence>
<feature type="domain" description="CusB-like beta-barrel" evidence="6">
    <location>
        <begin position="230"/>
        <end position="301"/>
    </location>
</feature>
<evidence type="ECO:0000313" key="8">
    <source>
        <dbReference type="EMBL" id="RJG51988.1"/>
    </source>
</evidence>
<evidence type="ECO:0000259" key="5">
    <source>
        <dbReference type="Pfam" id="PF25917"/>
    </source>
</evidence>
<sequence>MSDPTPSRTSSRKGRLYGAAAAVGVALLVGGGIVARNADHTEQAEFARANALPTVNVVHPQPAEAGAIRLPGMLEPDNEAAIHARASGYVAQRLVDIGDHVRAGQVLAVLDAPEVKQQLAQAQADLRTAEANRGLAQTTAVRWDALRAKDAVSQQETDEKSGRLAAATALASSARANVERLRATLGFSRVVAPFAGRVTSRNAEIGALVNAGNGAASPLFTIADDRRLRLRVRVPQALSGQLTRGVVASLTVPEYPGESFDAVLARTAGAVDRASGTVLAEFEVNNAGQRLKPGGYAEVAIPMAAGTAVTLPASALIVTPKGTMVGLVDREGRVTMRLVMIGRDDGASVQIASGLTPQARVIATPPEALAQGDRVRIVRNRGKGTANAQN</sequence>
<evidence type="ECO:0000259" key="6">
    <source>
        <dbReference type="Pfam" id="PF25954"/>
    </source>
</evidence>
<dbReference type="GO" id="GO:1990281">
    <property type="term" value="C:efflux pump complex"/>
    <property type="evidence" value="ECO:0007669"/>
    <property type="project" value="TreeGrafter"/>
</dbReference>
<evidence type="ECO:0000259" key="7">
    <source>
        <dbReference type="Pfam" id="PF25967"/>
    </source>
</evidence>
<keyword evidence="4" id="KW-0472">Membrane</keyword>
<keyword evidence="9" id="KW-1185">Reference proteome</keyword>
<keyword evidence="3" id="KW-0813">Transport</keyword>
<dbReference type="Gene3D" id="1.10.287.470">
    <property type="entry name" value="Helix hairpin bin"/>
    <property type="match status" value="1"/>
</dbReference>
<dbReference type="Pfam" id="PF25917">
    <property type="entry name" value="BSH_RND"/>
    <property type="match status" value="1"/>
</dbReference>
<dbReference type="InterPro" id="IPR058792">
    <property type="entry name" value="Beta-barrel_RND_2"/>
</dbReference>
<keyword evidence="4" id="KW-1133">Transmembrane helix</keyword>
<reference evidence="8 9" key="1">
    <citation type="submission" date="2018-08" db="EMBL/GenBank/DDBJ databases">
        <title>Sphingobium sp. EO9.</title>
        <authorList>
            <person name="Park Y."/>
            <person name="Kim K.H."/>
            <person name="Jeon C.O."/>
        </authorList>
    </citation>
    <scope>NUCLEOTIDE SEQUENCE [LARGE SCALE GENOMIC DNA]</scope>
    <source>
        <strain evidence="8 9">EO9</strain>
    </source>
</reference>
<feature type="transmembrane region" description="Helical" evidence="4">
    <location>
        <begin position="16"/>
        <end position="35"/>
    </location>
</feature>
<accession>A0A418YLJ6</accession>
<comment type="caution">
    <text evidence="8">The sequence shown here is derived from an EMBL/GenBank/DDBJ whole genome shotgun (WGS) entry which is preliminary data.</text>
</comment>
<dbReference type="AlphaFoldDB" id="A0A418YLJ6"/>
<proteinExistence type="inferred from homology"/>
<dbReference type="OrthoDB" id="9806939at2"/>
<evidence type="ECO:0000256" key="2">
    <source>
        <dbReference type="ARBA" id="ARBA00009477"/>
    </source>
</evidence>
<dbReference type="Proteomes" id="UP000283469">
    <property type="component" value="Unassembled WGS sequence"/>
</dbReference>
<dbReference type="EMBL" id="QVRA01000037">
    <property type="protein sequence ID" value="RJG51988.1"/>
    <property type="molecule type" value="Genomic_DNA"/>
</dbReference>
<dbReference type="Pfam" id="PF25954">
    <property type="entry name" value="Beta-barrel_RND_2"/>
    <property type="match status" value="1"/>
</dbReference>
<name>A0A418YLJ6_9SPHN</name>
<organism evidence="8 9">
    <name type="scientific">Sphingobium terrigena</name>
    <dbReference type="NCBI Taxonomy" id="2304063"/>
    <lineage>
        <taxon>Bacteria</taxon>
        <taxon>Pseudomonadati</taxon>
        <taxon>Pseudomonadota</taxon>
        <taxon>Alphaproteobacteria</taxon>
        <taxon>Sphingomonadales</taxon>
        <taxon>Sphingomonadaceae</taxon>
        <taxon>Sphingobium</taxon>
    </lineage>
</organism>
<comment type="similarity">
    <text evidence="2">Belongs to the membrane fusion protein (MFP) (TC 8.A.1) family.</text>
</comment>
<dbReference type="InterPro" id="IPR058627">
    <property type="entry name" value="MdtA-like_C"/>
</dbReference>
<evidence type="ECO:0000256" key="1">
    <source>
        <dbReference type="ARBA" id="ARBA00004196"/>
    </source>
</evidence>
<feature type="domain" description="Multidrug resistance protein MdtA-like barrel-sandwich hybrid" evidence="5">
    <location>
        <begin position="79"/>
        <end position="215"/>
    </location>
</feature>